<keyword evidence="1" id="KW-0472">Membrane</keyword>
<dbReference type="AlphaFoldDB" id="A0A6H3F5B4"/>
<proteinExistence type="predicted"/>
<accession>A0A6H3F5B4</accession>
<dbReference type="EMBL" id="SIXC01000006">
    <property type="protein sequence ID" value="TBH79849.1"/>
    <property type="molecule type" value="Genomic_DNA"/>
</dbReference>
<dbReference type="InterPro" id="IPR058956">
    <property type="entry name" value="MamC"/>
</dbReference>
<evidence type="ECO:0000256" key="1">
    <source>
        <dbReference type="SAM" id="Phobius"/>
    </source>
</evidence>
<dbReference type="RefSeq" id="WP_118229200.1">
    <property type="nucleotide sequence ID" value="NZ_JAQDZC010000004.1"/>
</dbReference>
<evidence type="ECO:0000313" key="2">
    <source>
        <dbReference type="EMBL" id="TBH79849.1"/>
    </source>
</evidence>
<sequence>MYPSYQYNQQYPLQQRLTNLPVGAIATMGMVGAMLGGVVTAARDMRALKAGEKTRGEVAGTVVKEAVGTGLATAVGTAAAGAFFRSGPLALATMAAVGIGTKYLYDGLTNAACEAKATAPASTKPAAKKA</sequence>
<keyword evidence="1" id="KW-0812">Transmembrane</keyword>
<dbReference type="Proteomes" id="UP000292919">
    <property type="component" value="Unassembled WGS sequence"/>
</dbReference>
<keyword evidence="1" id="KW-1133">Transmembrane helix</keyword>
<reference evidence="2 3" key="1">
    <citation type="submission" date="2018-12" db="EMBL/GenBank/DDBJ databases">
        <title>First genome draft of Desulfovibrio legallis sp. nov.</title>
        <authorList>
            <person name="Ben Dhia O."/>
            <person name="Najjari A."/>
            <person name="Ferjani R."/>
            <person name="Fhoula I."/>
            <person name="Fardeau M.-L."/>
            <person name="Boudabbous A."/>
            <person name="Ouzari H.I."/>
        </authorList>
    </citation>
    <scope>NUCLEOTIDE SEQUENCE [LARGE SCALE GENOMIC DNA]</scope>
    <source>
        <strain evidence="2 3">H1T</strain>
    </source>
</reference>
<name>A0A6H3F5B4_9BACT</name>
<gene>
    <name evidence="2" type="ORF">EB812_06030</name>
</gene>
<evidence type="ECO:0000313" key="3">
    <source>
        <dbReference type="Proteomes" id="UP000292919"/>
    </source>
</evidence>
<feature type="transmembrane region" description="Helical" evidence="1">
    <location>
        <begin position="20"/>
        <end position="42"/>
    </location>
</feature>
<organism evidence="2 3">
    <name type="scientific">Desulfovibrio legallii</name>
    <dbReference type="NCBI Taxonomy" id="571438"/>
    <lineage>
        <taxon>Bacteria</taxon>
        <taxon>Pseudomonadati</taxon>
        <taxon>Thermodesulfobacteriota</taxon>
        <taxon>Desulfovibrionia</taxon>
        <taxon>Desulfovibrionales</taxon>
        <taxon>Desulfovibrionaceae</taxon>
        <taxon>Desulfovibrio</taxon>
    </lineage>
</organism>
<keyword evidence="3" id="KW-1185">Reference proteome</keyword>
<comment type="caution">
    <text evidence="2">The sequence shown here is derived from an EMBL/GenBank/DDBJ whole genome shotgun (WGS) entry which is preliminary data.</text>
</comment>
<protein>
    <submittedName>
        <fullName evidence="2">Uncharacterized protein</fullName>
    </submittedName>
</protein>
<dbReference type="Pfam" id="PF26373">
    <property type="entry name" value="MamC"/>
    <property type="match status" value="1"/>
</dbReference>